<dbReference type="Proteomes" id="UP000041254">
    <property type="component" value="Unassembled WGS sequence"/>
</dbReference>
<dbReference type="Gene3D" id="3.70.10.10">
    <property type="match status" value="1"/>
</dbReference>
<dbReference type="GO" id="GO:0006298">
    <property type="term" value="P:mismatch repair"/>
    <property type="evidence" value="ECO:0007669"/>
    <property type="project" value="TreeGrafter"/>
</dbReference>
<feature type="compositionally biased region" description="Basic residues" evidence="5">
    <location>
        <begin position="128"/>
        <end position="147"/>
    </location>
</feature>
<dbReference type="PRINTS" id="PR00339">
    <property type="entry name" value="PCNACYCLIN"/>
</dbReference>
<evidence type="ECO:0000313" key="9">
    <source>
        <dbReference type="Proteomes" id="UP000041254"/>
    </source>
</evidence>
<dbReference type="OrthoDB" id="534348at2759"/>
<organism evidence="8 9">
    <name type="scientific">Vitrella brassicaformis (strain CCMP3155)</name>
    <dbReference type="NCBI Taxonomy" id="1169540"/>
    <lineage>
        <taxon>Eukaryota</taxon>
        <taxon>Sar</taxon>
        <taxon>Alveolata</taxon>
        <taxon>Colpodellida</taxon>
        <taxon>Vitrellaceae</taxon>
        <taxon>Vitrella</taxon>
    </lineage>
</organism>
<comment type="similarity">
    <text evidence="1 4">Belongs to the PCNA family.</text>
</comment>
<protein>
    <recommendedName>
        <fullName evidence="3">DNA sliding clamp PCNA</fullName>
    </recommendedName>
</protein>
<dbReference type="InterPro" id="IPR022648">
    <property type="entry name" value="Pr_cel_nuc_antig_N"/>
</dbReference>
<dbReference type="FunCoup" id="A0A0G4G2V1">
    <property type="interactions" value="569"/>
</dbReference>
<dbReference type="OMA" id="EPRYAFE"/>
<dbReference type="GO" id="GO:0003677">
    <property type="term" value="F:DNA binding"/>
    <property type="evidence" value="ECO:0007669"/>
    <property type="project" value="UniProtKB-KW"/>
</dbReference>
<comment type="subcellular location">
    <subcellularLocation>
        <location evidence="3">Nucleus</location>
    </subcellularLocation>
</comment>
<evidence type="ECO:0000313" key="8">
    <source>
        <dbReference type="EMBL" id="CEM22517.1"/>
    </source>
</evidence>
<dbReference type="Pfam" id="PF02747">
    <property type="entry name" value="PCNA_C"/>
    <property type="match status" value="1"/>
</dbReference>
<dbReference type="InterPro" id="IPR000730">
    <property type="entry name" value="Pr_cel_nuc_antig"/>
</dbReference>
<dbReference type="AlphaFoldDB" id="A0A0G4G2V1"/>
<dbReference type="GO" id="GO:0019985">
    <property type="term" value="P:translesion synthesis"/>
    <property type="evidence" value="ECO:0007669"/>
    <property type="project" value="TreeGrafter"/>
</dbReference>
<proteinExistence type="inferred from homology"/>
<dbReference type="InParanoid" id="A0A0G4G2V1"/>
<evidence type="ECO:0000256" key="2">
    <source>
        <dbReference type="ARBA" id="ARBA00023125"/>
    </source>
</evidence>
<evidence type="ECO:0000259" key="6">
    <source>
        <dbReference type="Pfam" id="PF00705"/>
    </source>
</evidence>
<feature type="compositionally biased region" description="Basic and acidic residues" evidence="5">
    <location>
        <begin position="181"/>
        <end position="194"/>
    </location>
</feature>
<dbReference type="PhylomeDB" id="A0A0G4G2V1"/>
<dbReference type="EMBL" id="CDMY01000553">
    <property type="protein sequence ID" value="CEM22517.1"/>
    <property type="molecule type" value="Genomic_DNA"/>
</dbReference>
<dbReference type="VEuPathDB" id="CryptoDB:Vbra_16796"/>
<name>A0A0G4G2V1_VITBC</name>
<evidence type="ECO:0000256" key="3">
    <source>
        <dbReference type="RuleBase" id="RU000641"/>
    </source>
</evidence>
<dbReference type="InterPro" id="IPR022649">
    <property type="entry name" value="Pr_cel_nuc_antig_C"/>
</dbReference>
<accession>A0A0G4G2V1</accession>
<feature type="domain" description="Proliferating cell nuclear antigen PCNA N-terminal" evidence="6">
    <location>
        <begin position="1"/>
        <end position="122"/>
    </location>
</feature>
<dbReference type="PANTHER" id="PTHR11352:SF0">
    <property type="entry name" value="PROLIFERATING CELL NUCLEAR ANTIGEN"/>
    <property type="match status" value="1"/>
</dbReference>
<dbReference type="Pfam" id="PF00705">
    <property type="entry name" value="PCNA_N"/>
    <property type="match status" value="1"/>
</dbReference>
<dbReference type="Gene3D" id="3.10.150.10">
    <property type="entry name" value="DNA Polymerase III, subunit A, domain 2"/>
    <property type="match status" value="1"/>
</dbReference>
<sequence length="396" mass="44758">MFEAVISQGVILKKIFDAVKELCTDVNFTLSSTGIRLQAMDSSHVSLVVLEMNAMDSSSCFKRYRCDKEYVLGFNMANVTKILRLMGSEDRLTLLAHPDTDYVEFVFDTPSQLVRARLRQIEADKKKDCRKKPTVSKTGGGKKKAKKDKGEDGEDEKDEDDDVKDEDADEKEEDKMDEDEGKSKPSTKDVKMEDGETNELEFDDDDDLDDGDDDEKETLANVDEKIRKDSWKPDRSSRIKMKLMDIETEQLGLPQDTDYQCTAKIPASDFQRICRDMAGFGDTIKISCNRNGITFSVQGDVGEGEVFLKPKKAKKDENQSENVTVVVKEAVELSFALRYLNYFTRATPLTDFVELSMNEGTPVRVKYTLLDNRDNAGSLCFYLAPKLDEGEGEQDN</sequence>
<dbReference type="GO" id="GO:0030337">
    <property type="term" value="F:DNA polymerase processivity factor activity"/>
    <property type="evidence" value="ECO:0007669"/>
    <property type="project" value="InterPro"/>
</dbReference>
<keyword evidence="2 4" id="KW-0238">DNA-binding</keyword>
<dbReference type="SUPFAM" id="SSF55979">
    <property type="entry name" value="DNA clamp"/>
    <property type="match status" value="2"/>
</dbReference>
<feature type="region of interest" description="Disordered" evidence="5">
    <location>
        <begin position="125"/>
        <end position="221"/>
    </location>
</feature>
<reference evidence="8 9" key="1">
    <citation type="submission" date="2014-11" db="EMBL/GenBank/DDBJ databases">
        <authorList>
            <person name="Zhu J."/>
            <person name="Qi W."/>
            <person name="Song R."/>
        </authorList>
    </citation>
    <scope>NUCLEOTIDE SEQUENCE [LARGE SCALE GENOMIC DNA]</scope>
</reference>
<keyword evidence="4" id="KW-0235">DNA replication</keyword>
<evidence type="ECO:0000256" key="1">
    <source>
        <dbReference type="ARBA" id="ARBA00010462"/>
    </source>
</evidence>
<evidence type="ECO:0000256" key="4">
    <source>
        <dbReference type="RuleBase" id="RU003671"/>
    </source>
</evidence>
<feature type="domain" description="Proliferating cell nuclear antigen PCNA C-terminal" evidence="7">
    <location>
        <begin position="255"/>
        <end position="386"/>
    </location>
</feature>
<dbReference type="STRING" id="1169540.A0A0G4G2V1"/>
<dbReference type="GO" id="GO:0043626">
    <property type="term" value="C:PCNA complex"/>
    <property type="evidence" value="ECO:0007669"/>
    <property type="project" value="TreeGrafter"/>
</dbReference>
<evidence type="ECO:0000256" key="5">
    <source>
        <dbReference type="SAM" id="MobiDB-lite"/>
    </source>
</evidence>
<dbReference type="CDD" id="cd00577">
    <property type="entry name" value="PCNA"/>
    <property type="match status" value="1"/>
</dbReference>
<comment type="function">
    <text evidence="3">This protein is an auxiliary protein of DNA polymerase delta and is involved in the control of eukaryotic DNA replication by increasing the polymerase's processivity during elongation of the leading strand.</text>
</comment>
<dbReference type="GO" id="GO:0006275">
    <property type="term" value="P:regulation of DNA replication"/>
    <property type="evidence" value="ECO:0007669"/>
    <property type="project" value="InterPro"/>
</dbReference>
<dbReference type="NCBIfam" id="TIGR00590">
    <property type="entry name" value="pcna"/>
    <property type="match status" value="2"/>
</dbReference>
<dbReference type="InterPro" id="IPR046938">
    <property type="entry name" value="DNA_clamp_sf"/>
</dbReference>
<keyword evidence="3" id="KW-0539">Nucleus</keyword>
<gene>
    <name evidence="8" type="ORF">Vbra_16796</name>
</gene>
<dbReference type="GO" id="GO:0006272">
    <property type="term" value="P:leading strand elongation"/>
    <property type="evidence" value="ECO:0007669"/>
    <property type="project" value="TreeGrafter"/>
</dbReference>
<feature type="compositionally biased region" description="Acidic residues" evidence="5">
    <location>
        <begin position="151"/>
        <end position="180"/>
    </location>
</feature>
<feature type="compositionally biased region" description="Acidic residues" evidence="5">
    <location>
        <begin position="195"/>
        <end position="216"/>
    </location>
</feature>
<keyword evidence="9" id="KW-1185">Reference proteome</keyword>
<dbReference type="PANTHER" id="PTHR11352">
    <property type="entry name" value="PROLIFERATING CELL NUCLEAR ANTIGEN"/>
    <property type="match status" value="1"/>
</dbReference>
<evidence type="ECO:0000259" key="7">
    <source>
        <dbReference type="Pfam" id="PF02747"/>
    </source>
</evidence>